<gene>
    <name evidence="1" type="ORF">AKJ57_00005</name>
</gene>
<accession>A0A133UC34</accession>
<feature type="non-terminal residue" evidence="1">
    <location>
        <position position="1"/>
    </location>
</feature>
<evidence type="ECO:0000313" key="1">
    <source>
        <dbReference type="EMBL" id="KXA91710.1"/>
    </source>
</evidence>
<protein>
    <submittedName>
        <fullName evidence="1">Uncharacterized protein</fullName>
    </submittedName>
</protein>
<name>A0A133UC34_9EURY</name>
<comment type="caution">
    <text evidence="1">The sequence shown here is derived from an EMBL/GenBank/DDBJ whole genome shotgun (WGS) entry which is preliminary data.</text>
</comment>
<sequence length="59" mass="6114">KAEAEGVLVNQAGNFVEGDVIFPAVTRAAGGKISVTTLGDDPSLAKEAKELLENEISKD</sequence>
<dbReference type="Proteomes" id="UP000070163">
    <property type="component" value="Unassembled WGS sequence"/>
</dbReference>
<proteinExistence type="predicted"/>
<dbReference type="AlphaFoldDB" id="A0A133UC34"/>
<evidence type="ECO:0000313" key="2">
    <source>
        <dbReference type="Proteomes" id="UP000070163"/>
    </source>
</evidence>
<organism evidence="1 2">
    <name type="scientific">candidate division MSBL1 archaeon SCGC-AAA259A05</name>
    <dbReference type="NCBI Taxonomy" id="1698259"/>
    <lineage>
        <taxon>Archaea</taxon>
        <taxon>Methanobacteriati</taxon>
        <taxon>Methanobacteriota</taxon>
        <taxon>candidate division MSBL1</taxon>
    </lineage>
</organism>
<keyword evidence="2" id="KW-1185">Reference proteome</keyword>
<dbReference type="EMBL" id="LHXJ01000001">
    <property type="protein sequence ID" value="KXA91710.1"/>
    <property type="molecule type" value="Genomic_DNA"/>
</dbReference>
<reference evidence="1 2" key="1">
    <citation type="journal article" date="2016" name="Sci. Rep.">
        <title>Metabolic traits of an uncultured archaeal lineage -MSBL1- from brine pools of the Red Sea.</title>
        <authorList>
            <person name="Mwirichia R."/>
            <person name="Alam I."/>
            <person name="Rashid M."/>
            <person name="Vinu M."/>
            <person name="Ba-Alawi W."/>
            <person name="Anthony Kamau A."/>
            <person name="Kamanda Ngugi D."/>
            <person name="Goker M."/>
            <person name="Klenk H.P."/>
            <person name="Bajic V."/>
            <person name="Stingl U."/>
        </authorList>
    </citation>
    <scope>NUCLEOTIDE SEQUENCE [LARGE SCALE GENOMIC DNA]</scope>
    <source>
        <strain evidence="1">SCGC-AAA259A05</strain>
    </source>
</reference>